<evidence type="ECO:0000256" key="1">
    <source>
        <dbReference type="SAM" id="MobiDB-lite"/>
    </source>
</evidence>
<name>A0A0N5AZS1_9BILA</name>
<reference evidence="4" key="1">
    <citation type="submission" date="2017-02" db="UniProtKB">
        <authorList>
            <consortium name="WormBaseParasite"/>
        </authorList>
    </citation>
    <scope>IDENTIFICATION</scope>
</reference>
<accession>A0A0N5AZS1</accession>
<organism evidence="3 4">
    <name type="scientific">Syphacia muris</name>
    <dbReference type="NCBI Taxonomy" id="451379"/>
    <lineage>
        <taxon>Eukaryota</taxon>
        <taxon>Metazoa</taxon>
        <taxon>Ecdysozoa</taxon>
        <taxon>Nematoda</taxon>
        <taxon>Chromadorea</taxon>
        <taxon>Rhabditida</taxon>
        <taxon>Spirurina</taxon>
        <taxon>Oxyuridomorpha</taxon>
        <taxon>Oxyuroidea</taxon>
        <taxon>Oxyuridae</taxon>
        <taxon>Syphacia</taxon>
    </lineage>
</organism>
<feature type="compositionally biased region" description="Basic and acidic residues" evidence="1">
    <location>
        <begin position="138"/>
        <end position="148"/>
    </location>
</feature>
<protein>
    <submittedName>
        <fullName evidence="4">Secreted protein</fullName>
    </submittedName>
</protein>
<feature type="transmembrane region" description="Helical" evidence="2">
    <location>
        <begin position="6"/>
        <end position="29"/>
    </location>
</feature>
<keyword evidence="2" id="KW-0812">Transmembrane</keyword>
<keyword evidence="2" id="KW-1133">Transmembrane helix</keyword>
<proteinExistence type="predicted"/>
<dbReference type="WBParaSite" id="SMUV_0001050001-mRNA-1">
    <property type="protein sequence ID" value="SMUV_0001050001-mRNA-1"/>
    <property type="gene ID" value="SMUV_0001050001"/>
</dbReference>
<dbReference type="AlphaFoldDB" id="A0A0N5AZS1"/>
<evidence type="ECO:0000256" key="2">
    <source>
        <dbReference type="SAM" id="Phobius"/>
    </source>
</evidence>
<evidence type="ECO:0000313" key="4">
    <source>
        <dbReference type="WBParaSite" id="SMUV_0001050001-mRNA-1"/>
    </source>
</evidence>
<keyword evidence="3" id="KW-1185">Reference proteome</keyword>
<dbReference type="Proteomes" id="UP000046393">
    <property type="component" value="Unplaced"/>
</dbReference>
<evidence type="ECO:0000313" key="3">
    <source>
        <dbReference type="Proteomes" id="UP000046393"/>
    </source>
</evidence>
<sequence>MKDYVWVIIGVLAVLLLIAICIGICLFLWKMYFYRPRRVVQVSPTTAKPIQPIQTIESQYKNYASYLNNADSSNNNYSAFRERSEFSPRRTSLMPPEHYTQKENYRDIGSQNWAVRSIQSSSTDDDVPKISNLRQKRQSKEFIDRDPPTEESQSDFLDPVDFDPIQEIFNDSKISYERRQPLTSVQCTYQEDHSYYHNDTNNNDRLI</sequence>
<keyword evidence="2" id="KW-0472">Membrane</keyword>
<feature type="region of interest" description="Disordered" evidence="1">
    <location>
        <begin position="119"/>
        <end position="161"/>
    </location>
</feature>